<feature type="chain" id="PRO_5043583266" evidence="1">
    <location>
        <begin position="22"/>
        <end position="254"/>
    </location>
</feature>
<dbReference type="GO" id="GO:0005615">
    <property type="term" value="C:extracellular space"/>
    <property type="evidence" value="ECO:0007669"/>
    <property type="project" value="TreeGrafter"/>
</dbReference>
<dbReference type="InterPro" id="IPR002181">
    <property type="entry name" value="Fibrinogen_a/b/g_C_dom"/>
</dbReference>
<dbReference type="SMART" id="SM00186">
    <property type="entry name" value="FBG"/>
    <property type="match status" value="1"/>
</dbReference>
<dbReference type="InterPro" id="IPR050373">
    <property type="entry name" value="Fibrinogen_C-term_domain"/>
</dbReference>
<dbReference type="PANTHER" id="PTHR19143:SF458">
    <property type="entry name" value="FIBRINOGEN C-TERMINAL DOMAIN-CONTAINING PROTEIN-RELATED"/>
    <property type="match status" value="1"/>
</dbReference>
<evidence type="ECO:0000256" key="1">
    <source>
        <dbReference type="SAM" id="SignalP"/>
    </source>
</evidence>
<dbReference type="Gene3D" id="3.90.215.10">
    <property type="entry name" value="Gamma Fibrinogen, chain A, domain 1"/>
    <property type="match status" value="1"/>
</dbReference>
<proteinExistence type="predicted"/>
<gene>
    <name evidence="3" type="ORF">DMAD_13110</name>
</gene>
<dbReference type="InterPro" id="IPR036056">
    <property type="entry name" value="Fibrinogen-like_C"/>
</dbReference>
<evidence type="ECO:0000313" key="3">
    <source>
        <dbReference type="EMBL" id="BFF95779.1"/>
    </source>
</evidence>
<protein>
    <submittedName>
        <fullName evidence="3">Ficolin-1-like</fullName>
    </submittedName>
</protein>
<reference evidence="3 4" key="1">
    <citation type="submission" date="2024-02" db="EMBL/GenBank/DDBJ databases">
        <title>A chromosome-level genome assembly of Drosophila madeirensis, a fruit fly species endemic to Madeira island.</title>
        <authorList>
            <person name="Tomihara K."/>
            <person name="Llopart A."/>
            <person name="Yamamoto D."/>
        </authorList>
    </citation>
    <scope>NUCLEOTIDE SEQUENCE [LARGE SCALE GENOMIC DNA]</scope>
    <source>
        <strain evidence="3 4">RF1</strain>
    </source>
</reference>
<dbReference type="EMBL" id="AP029264">
    <property type="protein sequence ID" value="BFF95779.1"/>
    <property type="molecule type" value="Genomic_DNA"/>
</dbReference>
<feature type="domain" description="Fibrinogen C-terminal" evidence="2">
    <location>
        <begin position="38"/>
        <end position="254"/>
    </location>
</feature>
<keyword evidence="1" id="KW-0732">Signal</keyword>
<dbReference type="Pfam" id="PF00147">
    <property type="entry name" value="Fibrinogen_C"/>
    <property type="match status" value="1"/>
</dbReference>
<name>A0AAU9FJ42_DROMD</name>
<dbReference type="InterPro" id="IPR014716">
    <property type="entry name" value="Fibrinogen_a/b/g_C_1"/>
</dbReference>
<dbReference type="CDD" id="cd00087">
    <property type="entry name" value="FReD"/>
    <property type="match status" value="1"/>
</dbReference>
<dbReference type="PROSITE" id="PS51406">
    <property type="entry name" value="FIBRINOGEN_C_2"/>
    <property type="match status" value="1"/>
</dbReference>
<dbReference type="Proteomes" id="UP001500889">
    <property type="component" value="Chromosome U"/>
</dbReference>
<accession>A0AAU9FJ42</accession>
<evidence type="ECO:0000313" key="4">
    <source>
        <dbReference type="Proteomes" id="UP001500889"/>
    </source>
</evidence>
<sequence>MQATWVHWLLVLFLCKSTGLAVEASVVNGAESGDSKSLNGRSSYSQCPFDVRAHGIYTVILPILDPFQVFCDAKMAGPGWLVIARRTTGELNFYRNWAEYKRGFGDLAGEFFIGLDKLHAITKSQTHQLYVHIEDYEGNKRYAKYDEFLIGSENEAYQLSKLGAFTGDAGDSMAICRNQKFSTYDRDNDAWKDGSCAHIRIGPWWHRTYQDNYSSLFGLYVVGTVPGLDWKGMMWQTFKQNYSHKKMQMMVRPK</sequence>
<organism evidence="3 4">
    <name type="scientific">Drosophila madeirensis</name>
    <name type="common">Fruit fly</name>
    <dbReference type="NCBI Taxonomy" id="30013"/>
    <lineage>
        <taxon>Eukaryota</taxon>
        <taxon>Metazoa</taxon>
        <taxon>Ecdysozoa</taxon>
        <taxon>Arthropoda</taxon>
        <taxon>Hexapoda</taxon>
        <taxon>Insecta</taxon>
        <taxon>Pterygota</taxon>
        <taxon>Neoptera</taxon>
        <taxon>Endopterygota</taxon>
        <taxon>Diptera</taxon>
        <taxon>Brachycera</taxon>
        <taxon>Muscomorpha</taxon>
        <taxon>Ephydroidea</taxon>
        <taxon>Drosophilidae</taxon>
        <taxon>Drosophila</taxon>
        <taxon>Sophophora</taxon>
    </lineage>
</organism>
<keyword evidence="4" id="KW-1185">Reference proteome</keyword>
<dbReference type="PANTHER" id="PTHR19143">
    <property type="entry name" value="FIBRINOGEN/TENASCIN/ANGIOPOEITIN"/>
    <property type="match status" value="1"/>
</dbReference>
<dbReference type="SUPFAM" id="SSF56496">
    <property type="entry name" value="Fibrinogen C-terminal domain-like"/>
    <property type="match status" value="1"/>
</dbReference>
<dbReference type="AlphaFoldDB" id="A0AAU9FJ42"/>
<feature type="signal peptide" evidence="1">
    <location>
        <begin position="1"/>
        <end position="21"/>
    </location>
</feature>
<evidence type="ECO:0000259" key="2">
    <source>
        <dbReference type="PROSITE" id="PS51406"/>
    </source>
</evidence>